<sequence length="746" mass="82532">MEDEDRNTVTTIPSREDGQSPAATTKKEDNTTFETLCAPFLSNTPAPRPLVISPSMLSNFESDVLAAIPDLLTKVVVPAPAWARHWVIWHEALNPELMAATTRILFDKIKRYNYQLRADATPENVHAMKLLKADTGAIKAYLSMRVDILDLGNKRPRRVALSEAYLRLANYDKIDYISADYIHTSIIESYKYAVEDFKAAKAAARGSLMMPEDLTKLQQALNLLKTRLVKGLGILGARPTHLPPIAAQEGTEPQTGRRKPMVSRWPPKQSYTSFPAPVFEAEKGRLEAEQKLREEEGRGPLKLAPAVCPVHLQWHLEHIRKPNVTKSQLLARLKKYQQDYALGSFSPHRNWTKVSAGGIVTLMEHIEQRITQDEYIPEDSPEKEADFNELPDNDRIASYKERLPLPTPTEEDMMRTLKNVNDLTRDHAMKIYDVILKCIDGSEGDLKDQCANFRRECLEICRDIMFGRIQKNDFGPPPEEVARQAQGLGPNTSIAGKQDFNKLAVNHGTASDIQRKRQASPGAIVPNPIKKEPYGYSKDGPLAKPMASSATLPEAPRPQAAGRSSMSMYPPITAQEAFTAACTASVPSAPAIPRSFTISEPHRVVGQNNTSVPEAGSFGFNGTVQPTNDHDVVMVDGHLQQLPTWYQHISGHPIRPPAAYTAHRRNARSSESRGSVSNADKKGGMVKSDTINKTVSGGVKKTPAMRKSVTLKAMQKAAKDEFMKAFDEEPDQEGEGGQVGQVASAN</sequence>
<feature type="region of interest" description="Disordered" evidence="1">
    <location>
        <begin position="656"/>
        <end position="746"/>
    </location>
</feature>
<reference evidence="2 3" key="1">
    <citation type="journal article" date="2013" name="PLoS Genet.">
        <title>The genome and development-dependent transcriptomes of Pyronema confluens: a window into fungal evolution.</title>
        <authorList>
            <person name="Traeger S."/>
            <person name="Altegoer F."/>
            <person name="Freitag M."/>
            <person name="Gabaldon T."/>
            <person name="Kempken F."/>
            <person name="Kumar A."/>
            <person name="Marcet-Houben M."/>
            <person name="Poggeler S."/>
            <person name="Stajich J.E."/>
            <person name="Nowrousian M."/>
        </authorList>
    </citation>
    <scope>NUCLEOTIDE SEQUENCE [LARGE SCALE GENOMIC DNA]</scope>
    <source>
        <strain evidence="3">CBS 100304</strain>
        <tissue evidence="2">Vegetative mycelium</tissue>
    </source>
</reference>
<feature type="region of interest" description="Disordered" evidence="1">
    <location>
        <begin position="1"/>
        <end position="29"/>
    </location>
</feature>
<keyword evidence="3" id="KW-1185">Reference proteome</keyword>
<protein>
    <submittedName>
        <fullName evidence="2">Uncharacterized protein</fullName>
    </submittedName>
</protein>
<evidence type="ECO:0000256" key="1">
    <source>
        <dbReference type="SAM" id="MobiDB-lite"/>
    </source>
</evidence>
<dbReference type="OrthoDB" id="10414680at2759"/>
<gene>
    <name evidence="2" type="ORF">PCON_09419</name>
</gene>
<name>U4LFZ7_PYROM</name>
<dbReference type="EMBL" id="HF935497">
    <property type="protein sequence ID" value="CCX30818.1"/>
    <property type="molecule type" value="Genomic_DNA"/>
</dbReference>
<accession>U4LFZ7</accession>
<feature type="compositionally biased region" description="Basic and acidic residues" evidence="1">
    <location>
        <begin position="717"/>
        <end position="727"/>
    </location>
</feature>
<feature type="region of interest" description="Disordered" evidence="1">
    <location>
        <begin position="510"/>
        <end position="565"/>
    </location>
</feature>
<dbReference type="Proteomes" id="UP000018144">
    <property type="component" value="Unassembled WGS sequence"/>
</dbReference>
<proteinExistence type="predicted"/>
<evidence type="ECO:0000313" key="3">
    <source>
        <dbReference type="Proteomes" id="UP000018144"/>
    </source>
</evidence>
<dbReference type="AlphaFoldDB" id="U4LFZ7"/>
<evidence type="ECO:0000313" key="2">
    <source>
        <dbReference type="EMBL" id="CCX30818.1"/>
    </source>
</evidence>
<feature type="region of interest" description="Disordered" evidence="1">
    <location>
        <begin position="243"/>
        <end position="267"/>
    </location>
</feature>
<organism evidence="2 3">
    <name type="scientific">Pyronema omphalodes (strain CBS 100304)</name>
    <name type="common">Pyronema confluens</name>
    <dbReference type="NCBI Taxonomy" id="1076935"/>
    <lineage>
        <taxon>Eukaryota</taxon>
        <taxon>Fungi</taxon>
        <taxon>Dikarya</taxon>
        <taxon>Ascomycota</taxon>
        <taxon>Pezizomycotina</taxon>
        <taxon>Pezizomycetes</taxon>
        <taxon>Pezizales</taxon>
        <taxon>Pyronemataceae</taxon>
        <taxon>Pyronema</taxon>
    </lineage>
</organism>